<reference evidence="2" key="1">
    <citation type="submission" date="2016-10" db="EMBL/GenBank/DDBJ databases">
        <authorList>
            <person name="Varghese N."/>
            <person name="Submissions S."/>
        </authorList>
    </citation>
    <scope>NUCLEOTIDE SEQUENCE [LARGE SCALE GENOMIC DNA]</scope>
    <source>
        <strain evidence="2">DSM 19482</strain>
    </source>
</reference>
<organism evidence="1 2">
    <name type="scientific">Epilithonimonas bovis DSM 19482</name>
    <dbReference type="NCBI Taxonomy" id="1121284"/>
    <lineage>
        <taxon>Bacteria</taxon>
        <taxon>Pseudomonadati</taxon>
        <taxon>Bacteroidota</taxon>
        <taxon>Flavobacteriia</taxon>
        <taxon>Flavobacteriales</taxon>
        <taxon>Weeksellaceae</taxon>
        <taxon>Chryseobacterium group</taxon>
        <taxon>Epilithonimonas</taxon>
    </lineage>
</organism>
<dbReference type="AlphaFoldDB" id="A0A1U7PY43"/>
<dbReference type="Proteomes" id="UP000187261">
    <property type="component" value="Unassembled WGS sequence"/>
</dbReference>
<evidence type="ECO:0000313" key="1">
    <source>
        <dbReference type="EMBL" id="SIT96872.1"/>
    </source>
</evidence>
<accession>A0A1U7PY43</accession>
<name>A0A1U7PY43_9FLAO</name>
<sequence>MMSLIGNCQSAKAFCTQNTTYVCSENKIEKISNEQAKQLLKDFGHFISKYNQNLQKHFAFLCTNQQIDFTGEISKKAESSNSEQIFKIHKKTSKVRNKDHLDTIVLN</sequence>
<evidence type="ECO:0000313" key="2">
    <source>
        <dbReference type="Proteomes" id="UP000187261"/>
    </source>
</evidence>
<gene>
    <name evidence="1" type="ORF">SAMN05660493_01568</name>
</gene>
<keyword evidence="2" id="KW-1185">Reference proteome</keyword>
<proteinExistence type="predicted"/>
<dbReference type="STRING" id="1121284.SAMN05660493_01568"/>
<dbReference type="EMBL" id="FTPU01000014">
    <property type="protein sequence ID" value="SIT96872.1"/>
    <property type="molecule type" value="Genomic_DNA"/>
</dbReference>
<protein>
    <submittedName>
        <fullName evidence="1">Uncharacterized protein</fullName>
    </submittedName>
</protein>